<name>A0ABU2MPP8_9ACTN</name>
<sequence>MVPAPTPDVLARMARLLSQAPPSRGGALWRLDQQGRQLDANVIRLAPGSEVAEHVEPDLDVLLFVSEGTGHLVTGAGTRELTPGSIAWLPHGTRRALSAGDDGLVYLTVHRRRPGLAIRTDAGEREGGETACLLSRVCLECGRFSPDADARYCGRCGAELGSV</sequence>
<evidence type="ECO:0000313" key="1">
    <source>
        <dbReference type="EMBL" id="MDT0342878.1"/>
    </source>
</evidence>
<accession>A0ABU2MPP8</accession>
<dbReference type="InterPro" id="IPR014710">
    <property type="entry name" value="RmlC-like_jellyroll"/>
</dbReference>
<protein>
    <submittedName>
        <fullName evidence="1">Cupin domain-containing protein</fullName>
    </submittedName>
</protein>
<keyword evidence="2" id="KW-1185">Reference proteome</keyword>
<dbReference type="RefSeq" id="WP_311704009.1">
    <property type="nucleotide sequence ID" value="NZ_JAVREL010000004.1"/>
</dbReference>
<proteinExistence type="predicted"/>
<reference evidence="2" key="1">
    <citation type="submission" date="2023-07" db="EMBL/GenBank/DDBJ databases">
        <title>30 novel species of actinomycetes from the DSMZ collection.</title>
        <authorList>
            <person name="Nouioui I."/>
        </authorList>
    </citation>
    <scope>NUCLEOTIDE SEQUENCE [LARGE SCALE GENOMIC DNA]</scope>
    <source>
        <strain evidence="2">DSM 44938</strain>
    </source>
</reference>
<dbReference type="SUPFAM" id="SSF51182">
    <property type="entry name" value="RmlC-like cupins"/>
    <property type="match status" value="1"/>
</dbReference>
<comment type="caution">
    <text evidence="1">The sequence shown here is derived from an EMBL/GenBank/DDBJ whole genome shotgun (WGS) entry which is preliminary data.</text>
</comment>
<dbReference type="Gene3D" id="2.60.120.10">
    <property type="entry name" value="Jelly Rolls"/>
    <property type="match status" value="1"/>
</dbReference>
<dbReference type="CDD" id="cd02208">
    <property type="entry name" value="cupin_RmlC-like"/>
    <property type="match status" value="1"/>
</dbReference>
<gene>
    <name evidence="1" type="ORF">RM590_09640</name>
</gene>
<dbReference type="InterPro" id="IPR011051">
    <property type="entry name" value="RmlC_Cupin_sf"/>
</dbReference>
<organism evidence="1 2">
    <name type="scientific">Streptomyces litchfieldiae</name>
    <dbReference type="NCBI Taxonomy" id="3075543"/>
    <lineage>
        <taxon>Bacteria</taxon>
        <taxon>Bacillati</taxon>
        <taxon>Actinomycetota</taxon>
        <taxon>Actinomycetes</taxon>
        <taxon>Kitasatosporales</taxon>
        <taxon>Streptomycetaceae</taxon>
        <taxon>Streptomyces</taxon>
    </lineage>
</organism>
<dbReference type="EMBL" id="JAVREL010000004">
    <property type="protein sequence ID" value="MDT0342878.1"/>
    <property type="molecule type" value="Genomic_DNA"/>
</dbReference>
<evidence type="ECO:0000313" key="2">
    <source>
        <dbReference type="Proteomes" id="UP001183246"/>
    </source>
</evidence>
<dbReference type="Proteomes" id="UP001183246">
    <property type="component" value="Unassembled WGS sequence"/>
</dbReference>